<keyword evidence="3" id="KW-1185">Reference proteome</keyword>
<evidence type="ECO:0000256" key="1">
    <source>
        <dbReference type="SAM" id="MobiDB-lite"/>
    </source>
</evidence>
<proteinExistence type="predicted"/>
<feature type="compositionally biased region" description="Low complexity" evidence="1">
    <location>
        <begin position="144"/>
        <end position="157"/>
    </location>
</feature>
<organism evidence="2 3">
    <name type="scientific">Chloropicon roscoffensis</name>
    <dbReference type="NCBI Taxonomy" id="1461544"/>
    <lineage>
        <taxon>Eukaryota</taxon>
        <taxon>Viridiplantae</taxon>
        <taxon>Chlorophyta</taxon>
        <taxon>Chloropicophyceae</taxon>
        <taxon>Chloropicales</taxon>
        <taxon>Chloropicaceae</taxon>
        <taxon>Chloropicon</taxon>
    </lineage>
</organism>
<gene>
    <name evidence="2" type="ORF">HKI87_16g83280</name>
</gene>
<dbReference type="EMBL" id="CP151516">
    <property type="protein sequence ID" value="WZN66758.1"/>
    <property type="molecule type" value="Genomic_DNA"/>
</dbReference>
<sequence>MSASAAERGPSGRRRRQIECISPASVLGSESTARPCHKRGNRSRDDLDTLLQETSATFCLEETRNSQCNVVWRRRDSGTSSQTSTTSSGGLSRYFHKAKSFGCLAGVAEGAHGESAIGLQKSLRPAKKRRHTHTDDEEEGDDGSSGLTTATTTTSDSGCCCDENENGDGKGAEWKVDDDAGTGAAAKWMERLQGFNELCKSFESIPVQF</sequence>
<accession>A0AAX4PKD3</accession>
<dbReference type="AlphaFoldDB" id="A0AAX4PKD3"/>
<dbReference type="Proteomes" id="UP001472866">
    <property type="component" value="Chromosome 16"/>
</dbReference>
<feature type="region of interest" description="Disordered" evidence="1">
    <location>
        <begin position="118"/>
        <end position="175"/>
    </location>
</feature>
<protein>
    <submittedName>
        <fullName evidence="2">Uncharacterized protein</fullName>
    </submittedName>
</protein>
<evidence type="ECO:0000313" key="3">
    <source>
        <dbReference type="Proteomes" id="UP001472866"/>
    </source>
</evidence>
<feature type="region of interest" description="Disordered" evidence="1">
    <location>
        <begin position="1"/>
        <end position="21"/>
    </location>
</feature>
<name>A0AAX4PKD3_9CHLO</name>
<reference evidence="2 3" key="1">
    <citation type="submission" date="2024-03" db="EMBL/GenBank/DDBJ databases">
        <title>Complete genome sequence of the green alga Chloropicon roscoffensis RCC1871.</title>
        <authorList>
            <person name="Lemieux C."/>
            <person name="Pombert J.-F."/>
            <person name="Otis C."/>
            <person name="Turmel M."/>
        </authorList>
    </citation>
    <scope>NUCLEOTIDE SEQUENCE [LARGE SCALE GENOMIC DNA]</scope>
    <source>
        <strain evidence="2 3">RCC1871</strain>
    </source>
</reference>
<evidence type="ECO:0000313" key="2">
    <source>
        <dbReference type="EMBL" id="WZN66758.1"/>
    </source>
</evidence>